<dbReference type="Pfam" id="PF10585">
    <property type="entry name" value="UBA_E1_SCCH"/>
    <property type="match status" value="2"/>
</dbReference>
<dbReference type="Gene3D" id="1.10.10.2660">
    <property type="entry name" value="Ubiquitin-activating enzyme E1, SCCH domain"/>
    <property type="match status" value="2"/>
</dbReference>
<dbReference type="InterPro" id="IPR045886">
    <property type="entry name" value="ThiF/MoeB/HesA"/>
</dbReference>
<dbReference type="Proteomes" id="UP000050795">
    <property type="component" value="Unassembled WGS sequence"/>
</dbReference>
<dbReference type="Gene3D" id="3.50.50.80">
    <property type="entry name" value="Ubiquitin-activating enzyme E1, inactive adenylation domain, subdomain 1"/>
    <property type="match status" value="1"/>
</dbReference>
<dbReference type="InterPro" id="IPR042302">
    <property type="entry name" value="E1_FCCH_sf"/>
</dbReference>
<feature type="region of interest" description="Disordered" evidence="4">
    <location>
        <begin position="572"/>
        <end position="591"/>
    </location>
</feature>
<accession>A0AA85JB62</accession>
<evidence type="ECO:0000313" key="6">
    <source>
        <dbReference type="Proteomes" id="UP000050795"/>
    </source>
</evidence>
<dbReference type="PANTHER" id="PTHR10953:SF186">
    <property type="entry name" value="UBIQUITIN-LIKE MODIFIER-ACTIVATING ENZYME 6"/>
    <property type="match status" value="1"/>
</dbReference>
<comment type="similarity">
    <text evidence="2">Belongs to the ubiquitin-activating E1 family.</text>
</comment>
<dbReference type="SMART" id="SM00985">
    <property type="entry name" value="UBA_e1_C"/>
    <property type="match status" value="1"/>
</dbReference>
<keyword evidence="3" id="KW-0436">Ligase</keyword>
<dbReference type="Pfam" id="PF09358">
    <property type="entry name" value="E1_UFD"/>
    <property type="match status" value="1"/>
</dbReference>
<dbReference type="FunFam" id="3.50.50.80:FF:000001">
    <property type="entry name" value="ubiquitin-like modifier-activating enzyme 1"/>
    <property type="match status" value="1"/>
</dbReference>
<dbReference type="Gene3D" id="3.10.290.60">
    <property type="entry name" value="Ubiquitin-activating enzyme E1, UFD domain"/>
    <property type="match status" value="1"/>
</dbReference>
<dbReference type="InterPro" id="IPR042063">
    <property type="entry name" value="Ubi_acti_E1_SCCH"/>
</dbReference>
<dbReference type="Gene3D" id="2.40.30.180">
    <property type="entry name" value="Ubiquitin-activating enzyme E1, FCCH domain"/>
    <property type="match status" value="1"/>
</dbReference>
<feature type="compositionally biased region" description="Acidic residues" evidence="4">
    <location>
        <begin position="575"/>
        <end position="588"/>
    </location>
</feature>
<reference evidence="7" key="2">
    <citation type="submission" date="2023-11" db="UniProtKB">
        <authorList>
            <consortium name="WormBaseParasite"/>
        </authorList>
    </citation>
    <scope>IDENTIFICATION</scope>
</reference>
<evidence type="ECO:0000256" key="3">
    <source>
        <dbReference type="ARBA" id="ARBA00022598"/>
    </source>
</evidence>
<dbReference type="InterPro" id="IPR018965">
    <property type="entry name" value="Ub-activating_enz_E1_C"/>
</dbReference>
<dbReference type="GO" id="GO:0005737">
    <property type="term" value="C:cytoplasm"/>
    <property type="evidence" value="ECO:0007669"/>
    <property type="project" value="TreeGrafter"/>
</dbReference>
<dbReference type="InterPro" id="IPR035985">
    <property type="entry name" value="Ubiquitin-activating_enz"/>
</dbReference>
<keyword evidence="6" id="KW-1185">Reference proteome</keyword>
<organism evidence="6 7">
    <name type="scientific">Trichobilharzia regenti</name>
    <name type="common">Nasal bird schistosome</name>
    <dbReference type="NCBI Taxonomy" id="157069"/>
    <lineage>
        <taxon>Eukaryota</taxon>
        <taxon>Metazoa</taxon>
        <taxon>Spiralia</taxon>
        <taxon>Lophotrochozoa</taxon>
        <taxon>Platyhelminthes</taxon>
        <taxon>Trematoda</taxon>
        <taxon>Digenea</taxon>
        <taxon>Strigeidida</taxon>
        <taxon>Schistosomatoidea</taxon>
        <taxon>Schistosomatidae</taxon>
        <taxon>Trichobilharzia</taxon>
    </lineage>
</organism>
<dbReference type="GO" id="GO:0019948">
    <property type="term" value="F:SUMO activating enzyme activity"/>
    <property type="evidence" value="ECO:0007669"/>
    <property type="project" value="TreeGrafter"/>
</dbReference>
<evidence type="ECO:0000256" key="4">
    <source>
        <dbReference type="SAM" id="MobiDB-lite"/>
    </source>
</evidence>
<dbReference type="InterPro" id="IPR042449">
    <property type="entry name" value="Ub-E1_IAD_1"/>
</dbReference>
<dbReference type="GO" id="GO:0031510">
    <property type="term" value="C:SUMO activating enzyme complex"/>
    <property type="evidence" value="ECO:0007669"/>
    <property type="project" value="TreeGrafter"/>
</dbReference>
<proteinExistence type="inferred from homology"/>
<name>A0AA85JB62_TRIRE</name>
<dbReference type="Gene3D" id="3.40.50.720">
    <property type="entry name" value="NAD(P)-binding Rossmann-like Domain"/>
    <property type="match status" value="3"/>
</dbReference>
<evidence type="ECO:0000259" key="5">
    <source>
        <dbReference type="SMART" id="SM00985"/>
    </source>
</evidence>
<dbReference type="GO" id="GO:0016925">
    <property type="term" value="P:protein sumoylation"/>
    <property type="evidence" value="ECO:0007669"/>
    <property type="project" value="TreeGrafter"/>
</dbReference>
<dbReference type="SUPFAM" id="SSF69572">
    <property type="entry name" value="Activating enzymes of the ubiquitin-like proteins"/>
    <property type="match status" value="3"/>
</dbReference>
<comment type="pathway">
    <text evidence="1">Protein modification; protein ubiquitination.</text>
</comment>
<sequence>MPDEIDDSLYSRQRCVLGDNAMQKMSKSRVFLLGLGGVGIEIAKNLILAGIGEIVIQDYSFCTQEDLGTQFYVQESDVIAAKTRAQASLGQLSTLNPYVQITVASNDVTKIRCPLSDPENKNILKPLVDEDSSTRVDCLILTQCSIHQATLLNLFCRIHNIKFIYTDVYGVFGNLFCDFGSKFTVSIPDDEPAKELFIGQIEKLKSGELLVKMLNDHRHHLDDGDIIRFTELEKLPQLSGKEFSVKVKSPTELIITSGLQCDQFPYSLDGIAIQVKKPQEHTFKTMIEEIKDPRLTCVDWSEPEESKLLHLIYLTLTKFKLETGRYPKPWDDDDWKIFRDQMYTLQKLHLMNDVKIDESLAKRLSSASQGQLAPLCAVFGGIAAQEAMKAVTSTFTPFNQWLYLQCASIVPTEMDTKSVDFESLISSRYAALVKCIGTSHLRRIRNLSIFMVGCGAIGCELLKNLALLGVASAHPDDAYSLSDTDRHLQQQNQCQSRKRAISAKKCVASSDPEKNDNNNNHRSDVVISESVEVQCLHSSDNCSGTPKKVKDNLSNYTTISALIKPVDTAMKGEAEDQNTNDYPAEDEENSFHPSTTISISSFTSLADEVVKTNSISTFGNTINNHPNIIVTDPDHIEKSNLNRQFFFHSCHIGLSKSQVACDAVKRINSHISIHAMCNKFWPDTEKSVFTDEFLVKAINKSTLSNVQPSGVVLAALDCIATRRYLDSRCVTLHLPLFESGTLGTKGHVQVILPNLTESYNSQRDDHNDVNSGSNGSTESQLNSIPYCTLKSFPTQPVHCIEWAREKFASQFTLKPLKLKGFLQTWNIDQQENQTCHPIISDLTFLMDICKESVSGVTTTTTANSNNEIVTSRIYANDKVLMNKWIERINLLQDQLSPNVERFLCSRPSTWHRCLCIARDKFEYYFNHKARQLLHSFPIDTKLSDGTPFWQFPKRPPKPVEFSPADPLHQTFIISYARLLADQLSIEVPQSVFPFFSTSSTSSISSCSQNESFSMTSYLEEQLASHAPPVFTPSQKHIVIDENEIKPSTTTTTATSAINDSVMSARRIVFNNPCFTDSEMKPEIYLNEMFLRMCSDILEALSQSDKCKAVLNCRSINFEKDDDNLAHVDFITSAANLRAVMYSLQTTPRHTVKRIAGRIVPAIATTTATVSGLVCLELLKYILNTNTATTNNNIQSDSSTQCDTMPITTSSNIRTTAETTTTTTKTSDDCEKYLNQLQARNSFLNLALPILVFSQPGVCRYTRLPNGRSFSLWDHWCIDPWKSVDNYLLSDFIEQIKCEYNLVVSLITQGNRMIYMNYFPMHKSRLNKVFTSLLNYSTMDKHVDLMVAYEANSSHGDYNSSNFDNNDYIQGPTIRFRLHDQL</sequence>
<reference evidence="6" key="1">
    <citation type="submission" date="2022-06" db="EMBL/GenBank/DDBJ databases">
        <authorList>
            <person name="Berger JAMES D."/>
            <person name="Berger JAMES D."/>
        </authorList>
    </citation>
    <scope>NUCLEOTIDE SEQUENCE [LARGE SCALE GENOMIC DNA]</scope>
</reference>
<dbReference type="InterPro" id="IPR019572">
    <property type="entry name" value="UBA_E1_SCCH"/>
</dbReference>
<protein>
    <recommendedName>
        <fullName evidence="5">Ubiquitin-activating enzyme E1 C-terminal domain-containing protein</fullName>
    </recommendedName>
</protein>
<dbReference type="PANTHER" id="PTHR10953">
    <property type="entry name" value="UBIQUITIN-ACTIVATING ENZYME E1"/>
    <property type="match status" value="1"/>
</dbReference>
<dbReference type="InterPro" id="IPR038252">
    <property type="entry name" value="UBA_E1_C_sf"/>
</dbReference>
<feature type="compositionally biased region" description="Polar residues" evidence="4">
    <location>
        <begin position="769"/>
        <end position="779"/>
    </location>
</feature>
<evidence type="ECO:0000256" key="2">
    <source>
        <dbReference type="ARBA" id="ARBA00005673"/>
    </source>
</evidence>
<dbReference type="Pfam" id="PF00899">
    <property type="entry name" value="ThiF"/>
    <property type="match status" value="3"/>
</dbReference>
<dbReference type="WBParaSite" id="TREG1_24150.4">
    <property type="protein sequence ID" value="TREG1_24150.4"/>
    <property type="gene ID" value="TREG1_24150"/>
</dbReference>
<evidence type="ECO:0000313" key="7">
    <source>
        <dbReference type="WBParaSite" id="TREG1_24150.4"/>
    </source>
</evidence>
<feature type="domain" description="Ubiquitin-activating enzyme E1 C-terminal" evidence="5">
    <location>
        <begin position="1239"/>
        <end position="1373"/>
    </location>
</feature>
<dbReference type="InterPro" id="IPR000594">
    <property type="entry name" value="ThiF_NAD_FAD-bd"/>
</dbReference>
<dbReference type="Gene3D" id="3.40.50.12550">
    <property type="entry name" value="Ubiquitin-activating enzyme E1, inactive adenylation domain, subdomain 2"/>
    <property type="match status" value="1"/>
</dbReference>
<feature type="region of interest" description="Disordered" evidence="4">
    <location>
        <begin position="759"/>
        <end position="779"/>
    </location>
</feature>
<evidence type="ECO:0000256" key="1">
    <source>
        <dbReference type="ARBA" id="ARBA00004906"/>
    </source>
</evidence>